<evidence type="ECO:0000313" key="1">
    <source>
        <dbReference type="EMBL" id="RVW56987.1"/>
    </source>
</evidence>
<organism evidence="1 2">
    <name type="scientific">Vitis vinifera</name>
    <name type="common">Grape</name>
    <dbReference type="NCBI Taxonomy" id="29760"/>
    <lineage>
        <taxon>Eukaryota</taxon>
        <taxon>Viridiplantae</taxon>
        <taxon>Streptophyta</taxon>
        <taxon>Embryophyta</taxon>
        <taxon>Tracheophyta</taxon>
        <taxon>Spermatophyta</taxon>
        <taxon>Magnoliopsida</taxon>
        <taxon>eudicotyledons</taxon>
        <taxon>Gunneridae</taxon>
        <taxon>Pentapetalae</taxon>
        <taxon>rosids</taxon>
        <taxon>Vitales</taxon>
        <taxon>Vitaceae</taxon>
        <taxon>Viteae</taxon>
        <taxon>Vitis</taxon>
    </lineage>
</organism>
<dbReference type="EMBL" id="QGNW01001068">
    <property type="protein sequence ID" value="RVW56987.1"/>
    <property type="molecule type" value="Genomic_DNA"/>
</dbReference>
<comment type="caution">
    <text evidence="1">The sequence shown here is derived from an EMBL/GenBank/DDBJ whole genome shotgun (WGS) entry which is preliminary data.</text>
</comment>
<dbReference type="AlphaFoldDB" id="A0A438FAK1"/>
<gene>
    <name evidence="1" type="ORF">CK203_070481</name>
</gene>
<dbReference type="Proteomes" id="UP000288805">
    <property type="component" value="Unassembled WGS sequence"/>
</dbReference>
<protein>
    <submittedName>
        <fullName evidence="1">Uncharacterized protein</fullName>
    </submittedName>
</protein>
<name>A0A438FAK1_VITVI</name>
<accession>A0A438FAK1</accession>
<dbReference type="Gene3D" id="3.90.180.10">
    <property type="entry name" value="Medium-chain alcohol dehydrogenases, catalytic domain"/>
    <property type="match status" value="1"/>
</dbReference>
<proteinExistence type="predicted"/>
<reference evidence="1 2" key="1">
    <citation type="journal article" date="2018" name="PLoS Genet.">
        <title>Population sequencing reveals clonal diversity and ancestral inbreeding in the grapevine cultivar Chardonnay.</title>
        <authorList>
            <person name="Roach M.J."/>
            <person name="Johnson D.L."/>
            <person name="Bohlmann J."/>
            <person name="van Vuuren H.J."/>
            <person name="Jones S.J."/>
            <person name="Pretorius I.S."/>
            <person name="Schmidt S.A."/>
            <person name="Borneman A.R."/>
        </authorList>
    </citation>
    <scope>NUCLEOTIDE SEQUENCE [LARGE SCALE GENOMIC DNA]</scope>
    <source>
        <strain evidence="2">cv. Chardonnay</strain>
        <tissue evidence="1">Leaf</tissue>
    </source>
</reference>
<dbReference type="InterPro" id="IPR011032">
    <property type="entry name" value="GroES-like_sf"/>
</dbReference>
<dbReference type="SUPFAM" id="SSF50129">
    <property type="entry name" value="GroES-like"/>
    <property type="match status" value="1"/>
</dbReference>
<sequence>MGEWFHSPIGQGVEGLNRESTILRRQPYHGIIGLHRQGEKAVANFCTLSAIQIHLALFLHSSLVIHPHHCAHLCAFPVLAVRASPSVAADANPILGVAQLVPMECWSGLSLEGAGIPQGLTPGFVDLSILDTCFFLGQLGLSTAACWGAGEAVKLEEIQVKPPKSSEVRVKMLYASLSHTDILYCSGFHCLCFREFQAMKALVMAVFCSLLAKFPIKKHWLYQCEQPNDRVGIYGGTFGGCHPLALSLFFEKKLKAASLLRIFSPMSGLGVWDSGLSIIILWRLKILDDFHETINERPR</sequence>
<evidence type="ECO:0000313" key="2">
    <source>
        <dbReference type="Proteomes" id="UP000288805"/>
    </source>
</evidence>